<dbReference type="EMBL" id="JBHUMM010000037">
    <property type="protein sequence ID" value="MFD2672363.1"/>
    <property type="molecule type" value="Genomic_DNA"/>
</dbReference>
<evidence type="ECO:0000313" key="3">
    <source>
        <dbReference type="Proteomes" id="UP001597497"/>
    </source>
</evidence>
<feature type="transmembrane region" description="Helical" evidence="1">
    <location>
        <begin position="59"/>
        <end position="78"/>
    </location>
</feature>
<reference evidence="3" key="1">
    <citation type="journal article" date="2019" name="Int. J. Syst. Evol. Microbiol.">
        <title>The Global Catalogue of Microorganisms (GCM) 10K type strain sequencing project: providing services to taxonomists for standard genome sequencing and annotation.</title>
        <authorList>
            <consortium name="The Broad Institute Genomics Platform"/>
            <consortium name="The Broad Institute Genome Sequencing Center for Infectious Disease"/>
            <person name="Wu L."/>
            <person name="Ma J."/>
        </authorList>
    </citation>
    <scope>NUCLEOTIDE SEQUENCE [LARGE SCALE GENOMIC DNA]</scope>
    <source>
        <strain evidence="3">KCTC 33676</strain>
    </source>
</reference>
<feature type="transmembrane region" description="Helical" evidence="1">
    <location>
        <begin position="169"/>
        <end position="187"/>
    </location>
</feature>
<feature type="transmembrane region" description="Helical" evidence="1">
    <location>
        <begin position="193"/>
        <end position="212"/>
    </location>
</feature>
<name>A0ABW5RBH4_9BACL</name>
<accession>A0ABW5RBH4</accession>
<feature type="transmembrane region" description="Helical" evidence="1">
    <location>
        <begin position="224"/>
        <end position="244"/>
    </location>
</feature>
<sequence length="280" mass="32334">MDAQKRNILLHEIEHWRRSKLLPEQYCDFLYNLYTDKEETSGHVIESSAKKIRESRPKVWIFISLACALISILSVHFLHLSWEIQAGIAGLTGLGLYVYGWVKKDTQPLFAQMMIGISFIGVMLFGLHILNQLETEGSIPSWVKGAWLVCCCLWWMATGIAAKMPIFHFSGVAVLLLGYSWVLHQRFESETSWILIQGMWVPLSLLLIWVGWMFGMRIRSIGMVYIANGLILWFVPELYMLFIRDMITEVTQAVLLLKILITAVSLFMSRKKWTEWVVNS</sequence>
<keyword evidence="1" id="KW-0472">Membrane</keyword>
<organism evidence="2 3">
    <name type="scientific">Marinicrinis sediminis</name>
    <dbReference type="NCBI Taxonomy" id="1652465"/>
    <lineage>
        <taxon>Bacteria</taxon>
        <taxon>Bacillati</taxon>
        <taxon>Bacillota</taxon>
        <taxon>Bacilli</taxon>
        <taxon>Bacillales</taxon>
        <taxon>Paenibacillaceae</taxon>
    </lineage>
</organism>
<dbReference type="Proteomes" id="UP001597497">
    <property type="component" value="Unassembled WGS sequence"/>
</dbReference>
<gene>
    <name evidence="2" type="ORF">ACFSUC_12385</name>
</gene>
<evidence type="ECO:0008006" key="4">
    <source>
        <dbReference type="Google" id="ProtNLM"/>
    </source>
</evidence>
<evidence type="ECO:0000313" key="2">
    <source>
        <dbReference type="EMBL" id="MFD2672363.1"/>
    </source>
</evidence>
<feature type="transmembrane region" description="Helical" evidence="1">
    <location>
        <begin position="84"/>
        <end position="102"/>
    </location>
</feature>
<feature type="transmembrane region" description="Helical" evidence="1">
    <location>
        <begin position="142"/>
        <end position="162"/>
    </location>
</feature>
<keyword evidence="1" id="KW-0812">Transmembrane</keyword>
<keyword evidence="3" id="KW-1185">Reference proteome</keyword>
<evidence type="ECO:0000256" key="1">
    <source>
        <dbReference type="SAM" id="Phobius"/>
    </source>
</evidence>
<dbReference type="RefSeq" id="WP_379929926.1">
    <property type="nucleotide sequence ID" value="NZ_JBHUMM010000037.1"/>
</dbReference>
<protein>
    <recommendedName>
        <fullName evidence="4">DUF2157 domain-containing protein</fullName>
    </recommendedName>
</protein>
<comment type="caution">
    <text evidence="2">The sequence shown here is derived from an EMBL/GenBank/DDBJ whole genome shotgun (WGS) entry which is preliminary data.</text>
</comment>
<feature type="transmembrane region" description="Helical" evidence="1">
    <location>
        <begin position="109"/>
        <end position="130"/>
    </location>
</feature>
<feature type="transmembrane region" description="Helical" evidence="1">
    <location>
        <begin position="250"/>
        <end position="268"/>
    </location>
</feature>
<keyword evidence="1" id="KW-1133">Transmembrane helix</keyword>
<proteinExistence type="predicted"/>